<dbReference type="Pfam" id="PF00990">
    <property type="entry name" value="GGDEF"/>
    <property type="match status" value="1"/>
</dbReference>
<keyword evidence="5" id="KW-0732">Signal</keyword>
<organism evidence="7 8">
    <name type="scientific">Thalassobaculum litoreum DSM 18839</name>
    <dbReference type="NCBI Taxonomy" id="1123362"/>
    <lineage>
        <taxon>Bacteria</taxon>
        <taxon>Pseudomonadati</taxon>
        <taxon>Pseudomonadota</taxon>
        <taxon>Alphaproteobacteria</taxon>
        <taxon>Rhodospirillales</taxon>
        <taxon>Thalassobaculaceae</taxon>
        <taxon>Thalassobaculum</taxon>
    </lineage>
</organism>
<evidence type="ECO:0000256" key="3">
    <source>
        <dbReference type="SAM" id="MobiDB-lite"/>
    </source>
</evidence>
<evidence type="ECO:0000256" key="1">
    <source>
        <dbReference type="ARBA" id="ARBA00012528"/>
    </source>
</evidence>
<feature type="region of interest" description="Disordered" evidence="3">
    <location>
        <begin position="580"/>
        <end position="607"/>
    </location>
</feature>
<name>A0A8G2BI67_9PROT</name>
<evidence type="ECO:0000256" key="5">
    <source>
        <dbReference type="SAM" id="SignalP"/>
    </source>
</evidence>
<dbReference type="Proteomes" id="UP000198615">
    <property type="component" value="Unassembled WGS sequence"/>
</dbReference>
<dbReference type="PANTHER" id="PTHR45138:SF9">
    <property type="entry name" value="DIGUANYLATE CYCLASE DGCM-RELATED"/>
    <property type="match status" value="1"/>
</dbReference>
<feature type="chain" id="PRO_5034706546" description="diguanylate cyclase" evidence="5">
    <location>
        <begin position="24"/>
        <end position="607"/>
    </location>
</feature>
<dbReference type="Pfam" id="PF07695">
    <property type="entry name" value="7TMR-DISM_7TM"/>
    <property type="match status" value="1"/>
</dbReference>
<evidence type="ECO:0000313" key="8">
    <source>
        <dbReference type="Proteomes" id="UP000198615"/>
    </source>
</evidence>
<dbReference type="Gene3D" id="2.60.40.2380">
    <property type="match status" value="1"/>
</dbReference>
<comment type="caution">
    <text evidence="7">The sequence shown here is derived from an EMBL/GenBank/DDBJ whole genome shotgun (WGS) entry which is preliminary data.</text>
</comment>
<dbReference type="AlphaFoldDB" id="A0A8G2BI67"/>
<proteinExistence type="predicted"/>
<dbReference type="InterPro" id="IPR050469">
    <property type="entry name" value="Diguanylate_Cyclase"/>
</dbReference>
<dbReference type="PROSITE" id="PS50887">
    <property type="entry name" value="GGDEF"/>
    <property type="match status" value="1"/>
</dbReference>
<comment type="catalytic activity">
    <reaction evidence="2">
        <text>2 GTP = 3',3'-c-di-GMP + 2 diphosphate</text>
        <dbReference type="Rhea" id="RHEA:24898"/>
        <dbReference type="ChEBI" id="CHEBI:33019"/>
        <dbReference type="ChEBI" id="CHEBI:37565"/>
        <dbReference type="ChEBI" id="CHEBI:58805"/>
        <dbReference type="EC" id="2.7.7.65"/>
    </reaction>
</comment>
<evidence type="ECO:0000259" key="6">
    <source>
        <dbReference type="PROSITE" id="PS50887"/>
    </source>
</evidence>
<dbReference type="InterPro" id="IPR029787">
    <property type="entry name" value="Nucleotide_cyclase"/>
</dbReference>
<dbReference type="InterPro" id="IPR011623">
    <property type="entry name" value="7TMR_DISM_rcpt_extracell_dom1"/>
</dbReference>
<accession>A0A8G2BI67</accession>
<dbReference type="GO" id="GO:0052621">
    <property type="term" value="F:diguanylate cyclase activity"/>
    <property type="evidence" value="ECO:0007669"/>
    <property type="project" value="UniProtKB-EC"/>
</dbReference>
<evidence type="ECO:0000256" key="2">
    <source>
        <dbReference type="ARBA" id="ARBA00034247"/>
    </source>
</evidence>
<feature type="domain" description="GGDEF" evidence="6">
    <location>
        <begin position="444"/>
        <end position="578"/>
    </location>
</feature>
<gene>
    <name evidence="7" type="ORF">SAMN05660686_02542</name>
</gene>
<evidence type="ECO:0000256" key="4">
    <source>
        <dbReference type="SAM" id="Phobius"/>
    </source>
</evidence>
<dbReference type="Gene3D" id="3.30.70.270">
    <property type="match status" value="1"/>
</dbReference>
<feature type="transmembrane region" description="Helical" evidence="4">
    <location>
        <begin position="373"/>
        <end position="398"/>
    </location>
</feature>
<dbReference type="CDD" id="cd01949">
    <property type="entry name" value="GGDEF"/>
    <property type="match status" value="1"/>
</dbReference>
<keyword evidence="4" id="KW-0472">Membrane</keyword>
<keyword evidence="8" id="KW-1185">Reference proteome</keyword>
<feature type="signal peptide" evidence="5">
    <location>
        <begin position="1"/>
        <end position="23"/>
    </location>
</feature>
<feature type="transmembrane region" description="Helical" evidence="4">
    <location>
        <begin position="251"/>
        <end position="272"/>
    </location>
</feature>
<feature type="transmembrane region" description="Helical" evidence="4">
    <location>
        <begin position="347"/>
        <end position="367"/>
    </location>
</feature>
<dbReference type="InterPro" id="IPR043128">
    <property type="entry name" value="Rev_trsase/Diguanyl_cyclase"/>
</dbReference>
<dbReference type="FunFam" id="3.30.70.270:FF:000001">
    <property type="entry name" value="Diguanylate cyclase domain protein"/>
    <property type="match status" value="1"/>
</dbReference>
<evidence type="ECO:0000313" key="7">
    <source>
        <dbReference type="EMBL" id="SDF85098.1"/>
    </source>
</evidence>
<dbReference type="SMART" id="SM00267">
    <property type="entry name" value="GGDEF"/>
    <property type="match status" value="1"/>
</dbReference>
<dbReference type="Pfam" id="PF07696">
    <property type="entry name" value="7TMR-DISMED2"/>
    <property type="match status" value="1"/>
</dbReference>
<protein>
    <recommendedName>
        <fullName evidence="1">diguanylate cyclase</fullName>
        <ecNumber evidence="1">2.7.7.65</ecNumber>
    </recommendedName>
</protein>
<dbReference type="NCBIfam" id="TIGR00254">
    <property type="entry name" value="GGDEF"/>
    <property type="match status" value="1"/>
</dbReference>
<feature type="transmembrane region" description="Helical" evidence="4">
    <location>
        <begin position="194"/>
        <end position="214"/>
    </location>
</feature>
<dbReference type="EMBL" id="FNBW01000007">
    <property type="protein sequence ID" value="SDF85098.1"/>
    <property type="molecule type" value="Genomic_DNA"/>
</dbReference>
<dbReference type="InterPro" id="IPR000160">
    <property type="entry name" value="GGDEF_dom"/>
</dbReference>
<reference evidence="7 8" key="1">
    <citation type="submission" date="2016-10" db="EMBL/GenBank/DDBJ databases">
        <authorList>
            <person name="Varghese N."/>
            <person name="Submissions S."/>
        </authorList>
    </citation>
    <scope>NUCLEOTIDE SEQUENCE [LARGE SCALE GENOMIC DNA]</scope>
    <source>
        <strain evidence="7 8">DSM 18839</strain>
    </source>
</reference>
<keyword evidence="4" id="KW-0812">Transmembrane</keyword>
<dbReference type="SUPFAM" id="SSF55073">
    <property type="entry name" value="Nucleotide cyclase"/>
    <property type="match status" value="1"/>
</dbReference>
<dbReference type="PANTHER" id="PTHR45138">
    <property type="entry name" value="REGULATORY COMPONENTS OF SENSORY TRANSDUCTION SYSTEM"/>
    <property type="match status" value="1"/>
</dbReference>
<dbReference type="InterPro" id="IPR011622">
    <property type="entry name" value="7TMR_DISM_rcpt_extracell_dom2"/>
</dbReference>
<feature type="transmembrane region" description="Helical" evidence="4">
    <location>
        <begin position="221"/>
        <end position="245"/>
    </location>
</feature>
<sequence>MTARLPIFVLVFCLVLIASPSRAVDFQDLPEIPLSSQRDDLSLLGRSSFLVDPEGVLSLDAALRSDGWEPATEASRKRGLTSAKFWMRFAVVNDTAVPRELVVTHDVGRLTDFAIFTISPDGQVDRTAFDAMQAYEDRPLAYAGAAVAFTVLAGERREVVARFGNDHAIPIHLNLMLWSERGFEHHSVTSTAFFVFWIGCLATAASFWLLYGIFMRQARMVVYAVYMSAVASTYVIFSGVGLQLLFPGNSWLQHLGFDWSVFMLTAAAYEFVRRHLDLERLHPRHNIVLRVAVGFYATAALLALPAQAPVIETPLTFFALMTMPFHLTWLSWIAWRSDGLKYASWMAFGWGLVSLSTLLTASVTAYFVPYLAISHIILVRLVFIGIVIESLLLSASLAQWLRGQEVRRIAAETAASRDSLTGLLNRRGFEAHVHHLKRTGLWPGKLWLVLIDLDRFKDINDTYSHAAGDGVLTHFASMLRREFRANDVTARFGGEEFILLFEAETEEAARSAADRVRQRFADTPTRYDGFKIGHTLSAGLVRVGNSPDEDEATLIAMADAALYAAKKAGRNQVRAYSDLDEIEGQGQPTPGKVVDLTSLSSAAKARS</sequence>
<dbReference type="EC" id="2.7.7.65" evidence="1"/>
<feature type="transmembrane region" description="Helical" evidence="4">
    <location>
        <begin position="314"/>
        <end position="335"/>
    </location>
</feature>
<keyword evidence="4" id="KW-1133">Transmembrane helix</keyword>
<dbReference type="OrthoDB" id="9793210at2"/>
<dbReference type="RefSeq" id="WP_093150795.1">
    <property type="nucleotide sequence ID" value="NZ_FNBW01000007.1"/>
</dbReference>
<feature type="transmembrane region" description="Helical" evidence="4">
    <location>
        <begin position="287"/>
        <end position="308"/>
    </location>
</feature>